<comment type="cofactor">
    <cofactor evidence="10">
        <name>Zn(2+)</name>
        <dbReference type="ChEBI" id="CHEBI:29105"/>
    </cofactor>
    <text evidence="10">Binds 1 zinc ion per subunit. The zinc ion is important for the structural integrity of the protein.</text>
</comment>
<dbReference type="OrthoDB" id="4174719at2"/>
<dbReference type="GO" id="GO:0033743">
    <property type="term" value="F:peptide-methionine (R)-S-oxide reductase activity"/>
    <property type="evidence" value="ECO:0007669"/>
    <property type="project" value="UniProtKB-UniRule"/>
</dbReference>
<evidence type="ECO:0000256" key="8">
    <source>
        <dbReference type="ARBA" id="ARBA00048488"/>
    </source>
</evidence>
<feature type="binding site" evidence="10">
    <location>
        <position position="112"/>
    </location>
    <ligand>
        <name>Zn(2+)</name>
        <dbReference type="ChEBI" id="CHEBI:29105"/>
    </ligand>
</feature>
<evidence type="ECO:0000313" key="13">
    <source>
        <dbReference type="EMBL" id="TCJ13970.1"/>
    </source>
</evidence>
<evidence type="ECO:0000256" key="3">
    <source>
        <dbReference type="ARBA" id="ARBA00022833"/>
    </source>
</evidence>
<dbReference type="Gene3D" id="2.170.150.20">
    <property type="entry name" value="Peptide methionine sulfoxide reductase"/>
    <property type="match status" value="1"/>
</dbReference>
<reference evidence="13 14" key="1">
    <citation type="submission" date="2019-03" db="EMBL/GenBank/DDBJ databases">
        <authorList>
            <person name="Kim M.K.M."/>
        </authorList>
    </citation>
    <scope>NUCLEOTIDE SEQUENCE [LARGE SCALE GENOMIC DNA]</scope>
    <source>
        <strain evidence="13 14">17J68-12</strain>
    </source>
</reference>
<evidence type="ECO:0000259" key="12">
    <source>
        <dbReference type="PROSITE" id="PS51790"/>
    </source>
</evidence>
<dbReference type="Pfam" id="PF01625">
    <property type="entry name" value="PMSR"/>
    <property type="match status" value="1"/>
</dbReference>
<proteinExistence type="inferred from homology"/>
<dbReference type="FunFam" id="2.170.150.20:FF:000001">
    <property type="entry name" value="Peptide methionine sulfoxide reductase MsrB"/>
    <property type="match status" value="1"/>
</dbReference>
<dbReference type="NCBIfam" id="TIGR00401">
    <property type="entry name" value="msrA"/>
    <property type="match status" value="1"/>
</dbReference>
<gene>
    <name evidence="11" type="primary">msrA</name>
    <name evidence="10" type="synonym">msrB</name>
    <name evidence="13" type="ORF">EPD60_08115</name>
</gene>
<evidence type="ECO:0000256" key="5">
    <source>
        <dbReference type="ARBA" id="ARBA00023268"/>
    </source>
</evidence>
<keyword evidence="2 10" id="KW-0479">Metal-binding</keyword>
<feature type="domain" description="MsrB" evidence="12">
    <location>
        <begin position="24"/>
        <end position="146"/>
    </location>
</feature>
<feature type="binding site" evidence="10">
    <location>
        <position position="66"/>
    </location>
    <ligand>
        <name>Zn(2+)</name>
        <dbReference type="ChEBI" id="CHEBI:29105"/>
    </ligand>
</feature>
<evidence type="ECO:0000256" key="9">
    <source>
        <dbReference type="ARBA" id="ARBA00048782"/>
    </source>
</evidence>
<dbReference type="EMBL" id="SJZI01000042">
    <property type="protein sequence ID" value="TCJ13970.1"/>
    <property type="molecule type" value="Genomic_DNA"/>
</dbReference>
<feature type="binding site" evidence="10">
    <location>
        <position position="115"/>
    </location>
    <ligand>
        <name>Zn(2+)</name>
        <dbReference type="ChEBI" id="CHEBI:29105"/>
    </ligand>
</feature>
<dbReference type="HAMAP" id="MF_01401">
    <property type="entry name" value="MsrA"/>
    <property type="match status" value="1"/>
</dbReference>
<evidence type="ECO:0000256" key="4">
    <source>
        <dbReference type="ARBA" id="ARBA00023002"/>
    </source>
</evidence>
<dbReference type="PANTHER" id="PTHR43774">
    <property type="entry name" value="PEPTIDE METHIONINE SULFOXIDE REDUCTASE"/>
    <property type="match status" value="1"/>
</dbReference>
<evidence type="ECO:0000256" key="6">
    <source>
        <dbReference type="ARBA" id="ARBA00024679"/>
    </source>
</evidence>
<feature type="binding site" evidence="10">
    <location>
        <position position="63"/>
    </location>
    <ligand>
        <name>Zn(2+)</name>
        <dbReference type="ChEBI" id="CHEBI:29105"/>
    </ligand>
</feature>
<dbReference type="NCBIfam" id="TIGR00357">
    <property type="entry name" value="peptide-methionine (R)-S-oxide reductase MsrB"/>
    <property type="match status" value="1"/>
</dbReference>
<dbReference type="RefSeq" id="WP_131448630.1">
    <property type="nucleotide sequence ID" value="NZ_SJZI01000042.1"/>
</dbReference>
<dbReference type="PANTHER" id="PTHR43774:SF1">
    <property type="entry name" value="PEPTIDE METHIONINE SULFOXIDE REDUCTASE MSRA 2"/>
    <property type="match status" value="1"/>
</dbReference>
<dbReference type="EC" id="1.8.4.12" evidence="10"/>
<accession>A0A4R1BAK1</accession>
<keyword evidence="5" id="KW-0511">Multifunctional enzyme</keyword>
<dbReference type="AlphaFoldDB" id="A0A4R1BAK1"/>
<comment type="caution">
    <text evidence="13">The sequence shown here is derived from an EMBL/GenBank/DDBJ whole genome shotgun (WGS) entry which is preliminary data.</text>
</comment>
<dbReference type="PROSITE" id="PS51790">
    <property type="entry name" value="MSRB"/>
    <property type="match status" value="1"/>
</dbReference>
<evidence type="ECO:0000256" key="1">
    <source>
        <dbReference type="ARBA" id="ARBA00007174"/>
    </source>
</evidence>
<dbReference type="HAMAP" id="MF_01400">
    <property type="entry name" value="MsrB"/>
    <property type="match status" value="1"/>
</dbReference>
<keyword evidence="4 10" id="KW-0560">Oxidoreductase</keyword>
<comment type="catalytic activity">
    <reaction evidence="9 11">
        <text>[thioredoxin]-disulfide + L-methionine + H2O = L-methionine (S)-S-oxide + [thioredoxin]-dithiol</text>
        <dbReference type="Rhea" id="RHEA:19993"/>
        <dbReference type="Rhea" id="RHEA-COMP:10698"/>
        <dbReference type="Rhea" id="RHEA-COMP:10700"/>
        <dbReference type="ChEBI" id="CHEBI:15377"/>
        <dbReference type="ChEBI" id="CHEBI:29950"/>
        <dbReference type="ChEBI" id="CHEBI:50058"/>
        <dbReference type="ChEBI" id="CHEBI:57844"/>
        <dbReference type="ChEBI" id="CHEBI:58772"/>
        <dbReference type="EC" id="1.8.4.11"/>
    </reaction>
</comment>
<feature type="active site" description="Nucleophile" evidence="10">
    <location>
        <position position="135"/>
    </location>
</feature>
<dbReference type="InterPro" id="IPR002569">
    <property type="entry name" value="Met_Sox_Rdtase_MsrA_dom"/>
</dbReference>
<comment type="similarity">
    <text evidence="11">Belongs to the MsrA Met sulfoxide reductase family.</text>
</comment>
<dbReference type="Proteomes" id="UP000295334">
    <property type="component" value="Unassembled WGS sequence"/>
</dbReference>
<comment type="catalytic activity">
    <reaction evidence="7 11">
        <text>L-methionyl-[protein] + [thioredoxin]-disulfide + H2O = L-methionyl-(S)-S-oxide-[protein] + [thioredoxin]-dithiol</text>
        <dbReference type="Rhea" id="RHEA:14217"/>
        <dbReference type="Rhea" id="RHEA-COMP:10698"/>
        <dbReference type="Rhea" id="RHEA-COMP:10700"/>
        <dbReference type="Rhea" id="RHEA-COMP:12313"/>
        <dbReference type="Rhea" id="RHEA-COMP:12315"/>
        <dbReference type="ChEBI" id="CHEBI:15377"/>
        <dbReference type="ChEBI" id="CHEBI:16044"/>
        <dbReference type="ChEBI" id="CHEBI:29950"/>
        <dbReference type="ChEBI" id="CHEBI:44120"/>
        <dbReference type="ChEBI" id="CHEBI:50058"/>
        <dbReference type="EC" id="1.8.4.11"/>
    </reaction>
</comment>
<keyword evidence="14" id="KW-1185">Reference proteome</keyword>
<dbReference type="InterPro" id="IPR036509">
    <property type="entry name" value="Met_Sox_Rdtase_MsrA_sf"/>
</dbReference>
<evidence type="ECO:0000313" key="14">
    <source>
        <dbReference type="Proteomes" id="UP000295334"/>
    </source>
</evidence>
<dbReference type="InterPro" id="IPR011057">
    <property type="entry name" value="Mss4-like_sf"/>
</dbReference>
<dbReference type="GO" id="GO:0033744">
    <property type="term" value="F:L-methionine:thioredoxin-disulfide S-oxidoreductase activity"/>
    <property type="evidence" value="ECO:0007669"/>
    <property type="project" value="RHEA"/>
</dbReference>
<evidence type="ECO:0000256" key="10">
    <source>
        <dbReference type="HAMAP-Rule" id="MF_01400"/>
    </source>
</evidence>
<dbReference type="InterPro" id="IPR002579">
    <property type="entry name" value="Met_Sox_Rdtase_MsrB_dom"/>
</dbReference>
<dbReference type="SUPFAM" id="SSF55068">
    <property type="entry name" value="Peptide methionine sulfoxide reductase"/>
    <property type="match status" value="1"/>
</dbReference>
<dbReference type="GO" id="GO:0006979">
    <property type="term" value="P:response to oxidative stress"/>
    <property type="evidence" value="ECO:0007669"/>
    <property type="project" value="UniProtKB-ARBA"/>
</dbReference>
<evidence type="ECO:0000256" key="2">
    <source>
        <dbReference type="ARBA" id="ARBA00022723"/>
    </source>
</evidence>
<name>A0A4R1BAK1_9BACT</name>
<evidence type="ECO:0000256" key="11">
    <source>
        <dbReference type="HAMAP-Rule" id="MF_01401"/>
    </source>
</evidence>
<sequence>MNWNDVINHTKNTAAPDRRVEMTDEEWKAQLTPEQYRVTRQHGTERAFTGEYCEAHAPGIYACVCCGTELFNSTTKFESGTGWPSFTEPVKDNVIRYKMDNTYGMQRVEVLCNVCDAHLGHVFPDGPPPSGLRFCINSASLKKTEGTGDATDRSSTAALETATVGGGCFWCIEAYLDQLRGVHSVTSGYAGGHTENPTYYAVCEGDTGHAEVVQVEFDPKVIAYSDLLKVFLIMHNPTTKNRQGADVGTQYRSIILTHSAEQAQTAKAVVEELQAYYEKPIVTEIVPLEKFYPAELHHQDYYKNDPSKAYCQSVISPKLAKMREYFKGFLKTV</sequence>
<dbReference type="NCBIfam" id="NF004042">
    <property type="entry name" value="PRK05550.1"/>
    <property type="match status" value="1"/>
</dbReference>
<organism evidence="13 14">
    <name type="scientific">Flaviaesturariibacter flavus</name>
    <dbReference type="NCBI Taxonomy" id="2502780"/>
    <lineage>
        <taxon>Bacteria</taxon>
        <taxon>Pseudomonadati</taxon>
        <taxon>Bacteroidota</taxon>
        <taxon>Chitinophagia</taxon>
        <taxon>Chitinophagales</taxon>
        <taxon>Chitinophagaceae</taxon>
        <taxon>Flaviaestuariibacter</taxon>
    </lineage>
</organism>
<comment type="catalytic activity">
    <reaction evidence="8 10">
        <text>L-methionyl-[protein] + [thioredoxin]-disulfide + H2O = L-methionyl-(R)-S-oxide-[protein] + [thioredoxin]-dithiol</text>
        <dbReference type="Rhea" id="RHEA:24164"/>
        <dbReference type="Rhea" id="RHEA-COMP:10698"/>
        <dbReference type="Rhea" id="RHEA-COMP:10700"/>
        <dbReference type="Rhea" id="RHEA-COMP:12313"/>
        <dbReference type="Rhea" id="RHEA-COMP:12314"/>
        <dbReference type="ChEBI" id="CHEBI:15377"/>
        <dbReference type="ChEBI" id="CHEBI:16044"/>
        <dbReference type="ChEBI" id="CHEBI:29950"/>
        <dbReference type="ChEBI" id="CHEBI:45764"/>
        <dbReference type="ChEBI" id="CHEBI:50058"/>
        <dbReference type="EC" id="1.8.4.12"/>
    </reaction>
</comment>
<keyword evidence="3 10" id="KW-0862">Zinc</keyword>
<protein>
    <recommendedName>
        <fullName evidence="10 11">Multifunctional fusion protein</fullName>
    </recommendedName>
    <domain>
        <recommendedName>
            <fullName evidence="11">Peptide methionine sulfoxide reductase MsrA</fullName>
            <shortName evidence="11">Protein-methionine-S-oxide reductase</shortName>
            <ecNumber evidence="11">1.8.4.11</ecNumber>
        </recommendedName>
        <alternativeName>
            <fullName evidence="11">Peptide-methionine (S)-S-oxide reductase</fullName>
            <shortName evidence="11">Peptide Met(O) reductase</shortName>
        </alternativeName>
    </domain>
    <domain>
        <recommendedName>
            <fullName evidence="10">Peptide methionine sulfoxide reductase MsrB</fullName>
            <ecNumber evidence="10">1.8.4.12</ecNumber>
        </recommendedName>
        <alternativeName>
            <fullName evidence="10">Peptide-methionine (R)-S-oxide reductase</fullName>
        </alternativeName>
    </domain>
</protein>
<dbReference type="Gene3D" id="3.30.1060.10">
    <property type="entry name" value="Peptide methionine sulphoxide reductase MsrA"/>
    <property type="match status" value="1"/>
</dbReference>
<comment type="function">
    <text evidence="6 11">Has an important function as a repair enzyme for proteins that have been inactivated by oxidation. Catalyzes the reversible oxidation-reduction of methionine sulfoxide in proteins to methionine.</text>
</comment>
<dbReference type="SUPFAM" id="SSF51316">
    <property type="entry name" value="Mss4-like"/>
    <property type="match status" value="1"/>
</dbReference>
<comment type="similarity">
    <text evidence="1 10">Belongs to the MsrB Met sulfoxide reductase family.</text>
</comment>
<dbReference type="GO" id="GO:0008270">
    <property type="term" value="F:zinc ion binding"/>
    <property type="evidence" value="ECO:0007669"/>
    <property type="project" value="UniProtKB-UniRule"/>
</dbReference>
<feature type="active site" evidence="11">
    <location>
        <position position="168"/>
    </location>
</feature>
<evidence type="ECO:0000256" key="7">
    <source>
        <dbReference type="ARBA" id="ARBA00047806"/>
    </source>
</evidence>
<dbReference type="EC" id="1.8.4.11" evidence="11"/>
<dbReference type="GO" id="GO:0008113">
    <property type="term" value="F:peptide-methionine (S)-S-oxide reductase activity"/>
    <property type="evidence" value="ECO:0007669"/>
    <property type="project" value="UniProtKB-UniRule"/>
</dbReference>
<dbReference type="Pfam" id="PF01641">
    <property type="entry name" value="SelR"/>
    <property type="match status" value="1"/>
</dbReference>